<dbReference type="PANTHER" id="PTHR14270:SF0">
    <property type="entry name" value="NONSENSE-MEDIATED MRNA DECAY FACTOR SMG9"/>
    <property type="match status" value="1"/>
</dbReference>
<sequence length="403" mass="45442">MLKTGTTNTQPEHGSPVKTPIILAKHEKPGVSSELRASSGRLWKPRGDTDVRLATSPKHSIPTLLQSGELPSTPQQPSYKIQQRNDVRPQPDSDWTHSTSQTSSVKIIDEYMNWCPDALSEFLLDQNDYRVIGVLGLEGVGKTYIMNLLATRPKSAVPPFKAERTGPDGAGHSTFGMNAYVTPERVILLDCQPLFSSAVLDHIHSNERKFNFNGDLSSGEDLCDAINMQLTMFMLSVCHIVIIAENWFTDPNLHRVLQAVEMLKPPQLSNEKSDEHPDFTSRIVFVQNMCKANDPDVYDTRLMEENLHSIYSSSNLRISRHKSNGKVKILSLALKNSEGSDIDRVICTKLEQKFLQDIMSMHVLPIVSKTTLTEKNWYQYACKLWDAVKKSPFISEYIRLLIM</sequence>
<evidence type="ECO:0000256" key="1">
    <source>
        <dbReference type="ARBA" id="ARBA00007712"/>
    </source>
</evidence>
<dbReference type="SUPFAM" id="SSF52540">
    <property type="entry name" value="P-loop containing nucleoside triphosphate hydrolases"/>
    <property type="match status" value="1"/>
</dbReference>
<accession>A0A7J7JHW5</accession>
<keyword evidence="2" id="KW-0866">Nonsense-mediated mRNA decay</keyword>
<organism evidence="4 5">
    <name type="scientific">Bugula neritina</name>
    <name type="common">Brown bryozoan</name>
    <name type="synonym">Sertularia neritina</name>
    <dbReference type="NCBI Taxonomy" id="10212"/>
    <lineage>
        <taxon>Eukaryota</taxon>
        <taxon>Metazoa</taxon>
        <taxon>Spiralia</taxon>
        <taxon>Lophotrochozoa</taxon>
        <taxon>Bryozoa</taxon>
        <taxon>Gymnolaemata</taxon>
        <taxon>Cheilostomatida</taxon>
        <taxon>Flustrina</taxon>
        <taxon>Buguloidea</taxon>
        <taxon>Bugulidae</taxon>
        <taxon>Bugula</taxon>
    </lineage>
</organism>
<protein>
    <submittedName>
        <fullName evidence="4">SMG9</fullName>
    </submittedName>
</protein>
<dbReference type="EMBL" id="VXIV02002437">
    <property type="protein sequence ID" value="KAF6025657.1"/>
    <property type="molecule type" value="Genomic_DNA"/>
</dbReference>
<dbReference type="Proteomes" id="UP000593567">
    <property type="component" value="Unassembled WGS sequence"/>
</dbReference>
<evidence type="ECO:0000313" key="5">
    <source>
        <dbReference type="Proteomes" id="UP000593567"/>
    </source>
</evidence>
<evidence type="ECO:0000256" key="2">
    <source>
        <dbReference type="ARBA" id="ARBA00023161"/>
    </source>
</evidence>
<comment type="caution">
    <text evidence="4">The sequence shown here is derived from an EMBL/GenBank/DDBJ whole genome shotgun (WGS) entry which is preliminary data.</text>
</comment>
<dbReference type="PANTHER" id="PTHR14270">
    <property type="entry name" value="NONSENSE-MEDIATED MRNA DECAY FACTOR SMG9"/>
    <property type="match status" value="1"/>
</dbReference>
<feature type="compositionally biased region" description="Polar residues" evidence="3">
    <location>
        <begin position="1"/>
        <end position="12"/>
    </location>
</feature>
<dbReference type="OrthoDB" id="79514at2759"/>
<comment type="similarity">
    <text evidence="1">Belongs to the SMG9 family.</text>
</comment>
<feature type="compositionally biased region" description="Basic and acidic residues" evidence="3">
    <location>
        <begin position="83"/>
        <end position="95"/>
    </location>
</feature>
<dbReference type="AlphaFoldDB" id="A0A7J7JHW5"/>
<evidence type="ECO:0000256" key="3">
    <source>
        <dbReference type="SAM" id="MobiDB-lite"/>
    </source>
</evidence>
<dbReference type="InterPro" id="IPR039177">
    <property type="entry name" value="SMG9"/>
</dbReference>
<name>A0A7J7JHW5_BUGNE</name>
<dbReference type="InterPro" id="IPR027417">
    <property type="entry name" value="P-loop_NTPase"/>
</dbReference>
<feature type="compositionally biased region" description="Polar residues" evidence="3">
    <location>
        <begin position="63"/>
        <end position="82"/>
    </location>
</feature>
<gene>
    <name evidence="4" type="ORF">EB796_015908</name>
</gene>
<reference evidence="4" key="1">
    <citation type="submission" date="2020-06" db="EMBL/GenBank/DDBJ databases">
        <title>Draft genome of Bugula neritina, a colonial animal packing powerful symbionts and potential medicines.</title>
        <authorList>
            <person name="Rayko M."/>
        </authorList>
    </citation>
    <scope>NUCLEOTIDE SEQUENCE [LARGE SCALE GENOMIC DNA]</scope>
    <source>
        <strain evidence="4">Kwan_BN1</strain>
    </source>
</reference>
<dbReference type="GO" id="GO:0000184">
    <property type="term" value="P:nuclear-transcribed mRNA catabolic process, nonsense-mediated decay"/>
    <property type="evidence" value="ECO:0007669"/>
    <property type="project" value="UniProtKB-KW"/>
</dbReference>
<proteinExistence type="inferred from homology"/>
<keyword evidence="5" id="KW-1185">Reference proteome</keyword>
<evidence type="ECO:0000313" key="4">
    <source>
        <dbReference type="EMBL" id="KAF6025657.1"/>
    </source>
</evidence>
<feature type="region of interest" description="Disordered" evidence="3">
    <location>
        <begin position="1"/>
        <end position="101"/>
    </location>
</feature>